<reference evidence="1 2" key="1">
    <citation type="submission" date="2020-11" db="EMBL/GenBank/DDBJ databases">
        <title>Insectihabitans protaetiae gen. nov. sp. nov. and Insectihabitans allomyrinae sp. nov., isolated from larvae of Protaetia brevitarsis seulensis and Allomyrina dichotoma, respectively.</title>
        <authorList>
            <person name="Lee S.D."/>
            <person name="Byeon Y.-S."/>
            <person name="Kim S.-M."/>
            <person name="Yang H.L."/>
            <person name="Kim I.S."/>
        </authorList>
    </citation>
    <scope>NUCLEOTIDE SEQUENCE [LARGE SCALE GENOMIC DNA]</scope>
    <source>
        <strain evidence="1 2">BWR-B9</strain>
    </source>
</reference>
<keyword evidence="1" id="KW-0378">Hydrolase</keyword>
<dbReference type="EMBL" id="JADRCR010000007">
    <property type="protein sequence ID" value="MBK5144679.1"/>
    <property type="molecule type" value="Genomic_DNA"/>
</dbReference>
<accession>A0ABS1ISQ5</accession>
<proteinExistence type="predicted"/>
<keyword evidence="2" id="KW-1185">Reference proteome</keyword>
<comment type="caution">
    <text evidence="1">The sequence shown here is derived from an EMBL/GenBank/DDBJ whole genome shotgun (WGS) entry which is preliminary data.</text>
</comment>
<gene>
    <name evidence="1" type="ORF">I2494_13300</name>
</gene>
<evidence type="ECO:0000313" key="2">
    <source>
        <dbReference type="Proteomes" id="UP001296921"/>
    </source>
</evidence>
<evidence type="ECO:0000313" key="1">
    <source>
        <dbReference type="EMBL" id="MBK5144679.1"/>
    </source>
</evidence>
<sequence length="184" mass="20840">MSWLTTISGKHFNYQNPDPGSICIRDIARALSHECRFAGHVPAFYSVAQHSVFVSHLVPQEFAMEALMHDAVEAYCKDIPAPLKRLLPDYQAIEHRIDQLIRGLFKLPAEHSKEVKHADLVALATERRDFGLDDGTAWPILEGITPDKELILSWPAYDAYNAFIDRFYELKNAGYQASVEGQKL</sequence>
<name>A0ABS1ISQ5_9GAMM</name>
<dbReference type="RefSeq" id="WP_218467256.1">
    <property type="nucleotide sequence ID" value="NZ_JADRCR010000007.1"/>
</dbReference>
<dbReference type="GO" id="GO:0016787">
    <property type="term" value="F:hydrolase activity"/>
    <property type="evidence" value="ECO:0007669"/>
    <property type="project" value="UniProtKB-KW"/>
</dbReference>
<organism evidence="1 2">
    <name type="scientific">Limnobaculum allomyrinae</name>
    <dbReference type="NCBI Taxonomy" id="2791986"/>
    <lineage>
        <taxon>Bacteria</taxon>
        <taxon>Pseudomonadati</taxon>
        <taxon>Pseudomonadota</taxon>
        <taxon>Gammaproteobacteria</taxon>
        <taxon>Enterobacterales</taxon>
        <taxon>Budviciaceae</taxon>
        <taxon>Limnobaculum</taxon>
    </lineage>
</organism>
<dbReference type="Proteomes" id="UP001296921">
    <property type="component" value="Unassembled WGS sequence"/>
</dbReference>
<protein>
    <submittedName>
        <fullName evidence="1">HD family hydrolase</fullName>
    </submittedName>
</protein>